<dbReference type="InterPro" id="IPR011042">
    <property type="entry name" value="6-blade_b-propeller_TolB-like"/>
</dbReference>
<reference evidence="2 3" key="1">
    <citation type="submission" date="2017-01" db="EMBL/GenBank/DDBJ databases">
        <authorList>
            <person name="Mah S.A."/>
            <person name="Swanson W.J."/>
            <person name="Moy G.W."/>
            <person name="Vacquier V.D."/>
        </authorList>
    </citation>
    <scope>NUCLEOTIDE SEQUENCE [LARGE SCALE GENOMIC DNA]</scope>
    <source>
        <strain evidence="2 3">DSM 29590</strain>
    </source>
</reference>
<keyword evidence="1" id="KW-0732">Signal</keyword>
<dbReference type="SUPFAM" id="SSF63829">
    <property type="entry name" value="Calcium-dependent phosphotriesterase"/>
    <property type="match status" value="1"/>
</dbReference>
<dbReference type="EMBL" id="FTNV01000001">
    <property type="protein sequence ID" value="SIS02560.1"/>
    <property type="molecule type" value="Genomic_DNA"/>
</dbReference>
<evidence type="ECO:0000313" key="3">
    <source>
        <dbReference type="Proteomes" id="UP000186019"/>
    </source>
</evidence>
<feature type="chain" id="PRO_5009941769" evidence="1">
    <location>
        <begin position="23"/>
        <end position="608"/>
    </location>
</feature>
<dbReference type="RefSeq" id="WP_076531947.1">
    <property type="nucleotide sequence ID" value="NZ_FOAC01000001.1"/>
</dbReference>
<accession>A0A1N7FQI5</accession>
<protein>
    <submittedName>
        <fullName evidence="2">Uncharacterized protein</fullName>
    </submittedName>
</protein>
<dbReference type="Gene3D" id="2.120.10.30">
    <property type="entry name" value="TolB, C-terminal domain"/>
    <property type="match status" value="1"/>
</dbReference>
<evidence type="ECO:0000256" key="1">
    <source>
        <dbReference type="SAM" id="SignalP"/>
    </source>
</evidence>
<keyword evidence="3" id="KW-1185">Reference proteome</keyword>
<proteinExistence type="predicted"/>
<dbReference type="AlphaFoldDB" id="A0A1N7FQI5"/>
<dbReference type="OrthoDB" id="7765923at2"/>
<evidence type="ECO:0000313" key="2">
    <source>
        <dbReference type="EMBL" id="SIS02560.1"/>
    </source>
</evidence>
<feature type="signal peptide" evidence="1">
    <location>
        <begin position="1"/>
        <end position="22"/>
    </location>
</feature>
<organism evidence="2 3">
    <name type="scientific">Roseovarius nanhaiticus</name>
    <dbReference type="NCBI Taxonomy" id="573024"/>
    <lineage>
        <taxon>Bacteria</taxon>
        <taxon>Pseudomonadati</taxon>
        <taxon>Pseudomonadota</taxon>
        <taxon>Alphaproteobacteria</taxon>
        <taxon>Rhodobacterales</taxon>
        <taxon>Roseobacteraceae</taxon>
        <taxon>Roseovarius</taxon>
    </lineage>
</organism>
<name>A0A1N7FQI5_9RHOB</name>
<dbReference type="Proteomes" id="UP000186019">
    <property type="component" value="Unassembled WGS sequence"/>
</dbReference>
<gene>
    <name evidence="2" type="ORF">SAMN05421666_1270</name>
</gene>
<dbReference type="STRING" id="573024.SAMN05216208_0866"/>
<sequence length="608" mass="63692">MRIRSTIAGCGLALLAAAQGFAQDGTTSLTADLTLTDPASGQSMQPADGQMVRLNLTLTDAVTGQPPRGVPLQGWVRPVQTGNSSCEQAVRGFLTTGAVPTGSVNLNTSVLAMLSRDGSVGVIDPKLNLMSANMLAAFKLDEQPAGIVIDTAQMRVLATQGTLGQVMALPVPGGDAVVLATGLASPDGIAVTEDGDIWVTSSENGTLSRLAPDGTLRSSTELGAARVDLRDELDVPIVVFSDTGAIRLIDRTNGQTITDLGPQSPLSDVAAIGDIGLLSLPAGRSVAQVRYLDAVDVPIDIPLGLPFSRVSVSLDGRFALAWTPGEGTFVLIDLARAQVVQPVALRDATITEARIFNDAAYLLSHDGGFVGVIDLDTVDIGRAAEITEVRLGVKGDRPQGETALLLPLAPSPQLLAVDPVTQTGFVIEAMSGVNGMPPMDATRLRGGVPQKVLVVDRRLEETAPGQFSVTWAFPAGEYELMLTTGITGLSSCLRFEVQGTRQANGVMPVRMEVLKGSKPILAGEPHDMKLKFYGPEGELIKMPRTPILVPGFKSGWRTKVMAVPQSDGALAFQITLPHAGTFAVQPMQMPAHLGLRSAVLIEAVTQGD</sequence>